<dbReference type="Pfam" id="PF02458">
    <property type="entry name" value="Transferase"/>
    <property type="match status" value="1"/>
</dbReference>
<sequence length="99" mass="11311">MNLLRLKMCKTPASVMQRKCSIDPFCFDPEKLPQLKEKAMEDGVLAKCITFEALSAFVWRARCQALRMVADQQIKLLFAADGRSRFEPPIPDTLAMRFS</sequence>
<dbReference type="AlphaFoldDB" id="A0AAD6Q4Q4"/>
<evidence type="ECO:0000313" key="1">
    <source>
        <dbReference type="EMBL" id="KAJ6977810.1"/>
    </source>
</evidence>
<comment type="caution">
    <text evidence="1">The sequence shown here is derived from an EMBL/GenBank/DDBJ whole genome shotgun (WGS) entry which is preliminary data.</text>
</comment>
<accession>A0AAD6Q4Q4</accession>
<name>A0AAD6Q4Q4_9ROSI</name>
<dbReference type="Proteomes" id="UP001164929">
    <property type="component" value="Chromosome 12"/>
</dbReference>
<gene>
    <name evidence="1" type="ORF">NC653_029646</name>
</gene>
<evidence type="ECO:0000313" key="2">
    <source>
        <dbReference type="Proteomes" id="UP001164929"/>
    </source>
</evidence>
<protein>
    <submittedName>
        <fullName evidence="1">Uncharacterized protein</fullName>
    </submittedName>
</protein>
<keyword evidence="2" id="KW-1185">Reference proteome</keyword>
<organism evidence="1 2">
    <name type="scientific">Populus alba x Populus x berolinensis</name>
    <dbReference type="NCBI Taxonomy" id="444605"/>
    <lineage>
        <taxon>Eukaryota</taxon>
        <taxon>Viridiplantae</taxon>
        <taxon>Streptophyta</taxon>
        <taxon>Embryophyta</taxon>
        <taxon>Tracheophyta</taxon>
        <taxon>Spermatophyta</taxon>
        <taxon>Magnoliopsida</taxon>
        <taxon>eudicotyledons</taxon>
        <taxon>Gunneridae</taxon>
        <taxon>Pentapetalae</taxon>
        <taxon>rosids</taxon>
        <taxon>fabids</taxon>
        <taxon>Malpighiales</taxon>
        <taxon>Salicaceae</taxon>
        <taxon>Saliceae</taxon>
        <taxon>Populus</taxon>
    </lineage>
</organism>
<dbReference type="InterPro" id="IPR023213">
    <property type="entry name" value="CAT-like_dom_sf"/>
</dbReference>
<dbReference type="Gene3D" id="3.30.559.10">
    <property type="entry name" value="Chloramphenicol acetyltransferase-like domain"/>
    <property type="match status" value="1"/>
</dbReference>
<reference evidence="1" key="1">
    <citation type="journal article" date="2023" name="Mol. Ecol. Resour.">
        <title>Chromosome-level genome assembly of a triploid poplar Populus alba 'Berolinensis'.</title>
        <authorList>
            <person name="Chen S."/>
            <person name="Yu Y."/>
            <person name="Wang X."/>
            <person name="Wang S."/>
            <person name="Zhang T."/>
            <person name="Zhou Y."/>
            <person name="He R."/>
            <person name="Meng N."/>
            <person name="Wang Y."/>
            <person name="Liu W."/>
            <person name="Liu Z."/>
            <person name="Liu J."/>
            <person name="Guo Q."/>
            <person name="Huang H."/>
            <person name="Sederoff R.R."/>
            <person name="Wang G."/>
            <person name="Qu G."/>
            <person name="Chen S."/>
        </authorList>
    </citation>
    <scope>NUCLEOTIDE SEQUENCE</scope>
    <source>
        <strain evidence="1">SC-2020</strain>
    </source>
</reference>
<dbReference type="EMBL" id="JAQIZT010000012">
    <property type="protein sequence ID" value="KAJ6977810.1"/>
    <property type="molecule type" value="Genomic_DNA"/>
</dbReference>
<proteinExistence type="predicted"/>